<dbReference type="PANTHER" id="PTHR10337:SF6">
    <property type="entry name" value="CENTROSOMAL PROTEIN OF 152 KDA"/>
    <property type="match status" value="1"/>
</dbReference>
<evidence type="ECO:0000313" key="4">
    <source>
        <dbReference type="Proteomes" id="UP000504640"/>
    </source>
</evidence>
<organism evidence="4 5">
    <name type="scientific">Sapajus apella</name>
    <name type="common">Brown-capped capuchin</name>
    <name type="synonym">Cebus apella</name>
    <dbReference type="NCBI Taxonomy" id="9515"/>
    <lineage>
        <taxon>Eukaryota</taxon>
        <taxon>Metazoa</taxon>
        <taxon>Chordata</taxon>
        <taxon>Craniata</taxon>
        <taxon>Vertebrata</taxon>
        <taxon>Euteleostomi</taxon>
        <taxon>Mammalia</taxon>
        <taxon>Eutheria</taxon>
        <taxon>Euarchontoglires</taxon>
        <taxon>Primates</taxon>
        <taxon>Haplorrhini</taxon>
        <taxon>Platyrrhini</taxon>
        <taxon>Cebidae</taxon>
        <taxon>Cebinae</taxon>
        <taxon>Sapajus</taxon>
    </lineage>
</organism>
<dbReference type="GO" id="GO:0007099">
    <property type="term" value="P:centriole replication"/>
    <property type="evidence" value="ECO:0007669"/>
    <property type="project" value="TreeGrafter"/>
</dbReference>
<accession>A0A6J3JEM4</accession>
<dbReference type="Proteomes" id="UP000504640">
    <property type="component" value="Unplaced"/>
</dbReference>
<evidence type="ECO:0000313" key="5">
    <source>
        <dbReference type="RefSeq" id="XP_032153411.1"/>
    </source>
</evidence>
<keyword evidence="4" id="KW-1185">Reference proteome</keyword>
<dbReference type="RefSeq" id="XP_032153411.1">
    <property type="nucleotide sequence ID" value="XM_032297520.1"/>
</dbReference>
<dbReference type="GO" id="GO:0005813">
    <property type="term" value="C:centrosome"/>
    <property type="evidence" value="ECO:0007669"/>
    <property type="project" value="TreeGrafter"/>
</dbReference>
<feature type="coiled-coil region" evidence="1">
    <location>
        <begin position="295"/>
        <end position="394"/>
    </location>
</feature>
<feature type="region of interest" description="Disordered" evidence="2">
    <location>
        <begin position="492"/>
        <end position="520"/>
    </location>
</feature>
<proteinExistence type="predicted"/>
<feature type="compositionally biased region" description="Basic and acidic residues" evidence="2">
    <location>
        <begin position="492"/>
        <end position="508"/>
    </location>
</feature>
<protein>
    <submittedName>
        <fullName evidence="5">Centrosomal protein of 152 kDa isoform X11</fullName>
    </submittedName>
</protein>
<dbReference type="InterPro" id="IPR057659">
    <property type="entry name" value="CEP152_CC"/>
</dbReference>
<dbReference type="AlphaFoldDB" id="A0A6J3JEM4"/>
<feature type="coiled-coil region" evidence="1">
    <location>
        <begin position="1082"/>
        <end position="1145"/>
    </location>
</feature>
<feature type="region of interest" description="Disordered" evidence="2">
    <location>
        <begin position="1"/>
        <end position="69"/>
    </location>
</feature>
<feature type="compositionally biased region" description="Polar residues" evidence="2">
    <location>
        <begin position="509"/>
        <end position="520"/>
    </location>
</feature>
<dbReference type="InterPro" id="IPR051235">
    <property type="entry name" value="CEP152/SHC-Transforming"/>
</dbReference>
<feature type="coiled-coil region" evidence="1">
    <location>
        <begin position="152"/>
        <end position="179"/>
    </location>
</feature>
<feature type="compositionally biased region" description="Basic and acidic residues" evidence="2">
    <location>
        <begin position="52"/>
        <end position="69"/>
    </location>
</feature>
<feature type="coiled-coil region" evidence="1">
    <location>
        <begin position="528"/>
        <end position="569"/>
    </location>
</feature>
<sequence length="1275" mass="148078">MSLDFGSVALPAQNEDEEYDKEDYEREKELQQLLTDLPHDMLDDDLSSPELRYSDCSEDGTDREPHHPEQLEMNWNVQVLPKSQGINVPSCQGLEPYNKVIYKPYQSSVPNNGSPAPEITGSDTFEGLQQQFLGANEKSAENMQIIQLQVLNKAKERQLGNLVEKLDESERQIRYLNHQLLIIQDEKDGLTLSLRESQKLFQDGKEREIQLEAQIKAMETQIQALKVNEEQMIKKSRTTEMALESLKQQLVDLHHSESLQRAREQHESIVLGLTKKYEEQVLSLQKNLDATVATLKEQEDICSHLKDHVKQLERNQEAIKLEKTEIINRLTRSLEESQQQCAHLLQSGSVQEAAQLQFQLQQAQKAHAMTENMNKALQEELTELKDEISLYESAAKLGIHPSDSEGELNIELTESYVNLGIKKVNWKKSKVNSIVQQEYPNEELSKDEFILKLKAEVQRLLGSNSMKRRLVTQLQNDLKDCQKKIEDLQQVKKDEKSIEAETKTDTSEKPTNQLWPESSTPNTVRDDILLLKNEIQVLQQQNQELKETEEKLRNTNQDLCNQMRQMVQDFDHDKQEAVDRCERTYQQHHEAMKTQIRESLLAKHALEKQQLFEVYERTHLQLRSELDKVNKEMTAVQECYLEVCREKDNLESTLRKTVEKEQRAQEKIKEKLTQQLEKEWQSKLDQTIKAMKKKTSDCGSQTDQVTTSDVISKKEMAIMIEEQKRTIQQNLEQEKDTAIKEAVKKLEMELELKYCENITKQVEIAVQNARQRWLGELPELAEYQALVRAEHKKWEEQHEISVNKRILFAVSEAKDKWKSELENRKKNILPGKELEEKFHSLQRELELKNEEVPVVIRAELAKARSEWNKEKQEEIHRIQEQNEQDYRQFLDDHRNKINEVLAAAKEDFMKQKTELLLQKETELQTCLDQSRREWTMQEAKRIQLEICQYEEDILTVLEFLLRDTQKEHVNDSEDTQLLEILSTCSSKWMSVQYFEKLKACIQKAFQGTLSLLTENIDPEWEKRNMAELAKDSASRGTGQGDPGPTAGHHAQPLALQQTEAEVDKKKILEIKDLCCGHCFQELAKAKQECQDLKGKLEKCCRHLQHLERKHKAVVEKLGEENNKVVEELIEENNDMKNKLEELRTLCKTPPRSLSAGAIENACLPYSGGALEELRGQYIKAVKKIKRDMLRYIQESKERAAEMVKAEVLRERQETARKMRKYYLICLQQILQDDGKEGAEKKIMNAASKLATMAKLLETPISSKSHSKTTQSGMSK</sequence>
<dbReference type="Pfam" id="PF25769">
    <property type="entry name" value="PLK4_bind_CEP152"/>
    <property type="match status" value="1"/>
</dbReference>
<feature type="coiled-coil region" evidence="1">
    <location>
        <begin position="612"/>
        <end position="678"/>
    </location>
</feature>
<feature type="coiled-coil region" evidence="1">
    <location>
        <begin position="831"/>
        <end position="888"/>
    </location>
</feature>
<feature type="coiled-coil region" evidence="1">
    <location>
        <begin position="208"/>
        <end position="235"/>
    </location>
</feature>
<dbReference type="CTD" id="22995"/>
<evidence type="ECO:0000256" key="1">
    <source>
        <dbReference type="SAM" id="Coils"/>
    </source>
</evidence>
<dbReference type="GeneID" id="116564414"/>
<feature type="domain" description="CEP152 CEP63 binding coiled coil" evidence="3">
    <location>
        <begin position="1170"/>
        <end position="1220"/>
    </location>
</feature>
<dbReference type="InterPro" id="IPR057664">
    <property type="entry name" value="CEP152_PLK4_bind"/>
</dbReference>
<evidence type="ECO:0000259" key="3">
    <source>
        <dbReference type="Pfam" id="PF25770"/>
    </source>
</evidence>
<keyword evidence="1" id="KW-0175">Coiled coil</keyword>
<name>A0A6J3JEM4_SAPAP</name>
<gene>
    <name evidence="5" type="primary">CEP152</name>
</gene>
<feature type="region of interest" description="Disordered" evidence="2">
    <location>
        <begin position="1029"/>
        <end position="1049"/>
    </location>
</feature>
<evidence type="ECO:0000256" key="2">
    <source>
        <dbReference type="SAM" id="MobiDB-lite"/>
    </source>
</evidence>
<dbReference type="Pfam" id="PF25770">
    <property type="entry name" value="CC_CEP63-bind_CEP152"/>
    <property type="match status" value="1"/>
</dbReference>
<reference evidence="5" key="1">
    <citation type="submission" date="2025-08" db="UniProtKB">
        <authorList>
            <consortium name="RefSeq"/>
        </authorList>
    </citation>
    <scope>IDENTIFICATION</scope>
    <source>
        <tissue evidence="5">Blood</tissue>
    </source>
</reference>
<dbReference type="PANTHER" id="PTHR10337">
    <property type="entry name" value="SHC TRANSFORMING PROTEIN"/>
    <property type="match status" value="1"/>
</dbReference>